<dbReference type="RefSeq" id="WP_064460703.1">
    <property type="nucleotide sequence ID" value="NZ_CP012505.1"/>
</dbReference>
<dbReference type="PANTHER" id="PTHR43804:SF7">
    <property type="entry name" value="LD18447P"/>
    <property type="match status" value="1"/>
</dbReference>
<evidence type="ECO:0000256" key="9">
    <source>
        <dbReference type="SAM" id="Coils"/>
    </source>
</evidence>
<gene>
    <name evidence="7 11" type="primary">prfA</name>
    <name evidence="11" type="ORF">ACH24_00340</name>
</gene>
<reference evidence="11 12" key="1">
    <citation type="journal article" date="2016" name="Int. J. Syst. Evol. Microbiol.">
        <title>Reclassification of Wolbachia persica as Francisella persica comb. nov. and emended description of the family Francisellaceae.</title>
        <authorList>
            <person name="Larson M.A."/>
            <person name="Nalbantoglu U."/>
            <person name="Sayood K."/>
            <person name="Zentz E.B."/>
            <person name="Cer R.Z."/>
            <person name="Iwen P.C."/>
            <person name="Francesconi S.C."/>
            <person name="Bishop-Lilly K.A."/>
            <person name="Mokashi V.P."/>
            <person name="Sjostedt A."/>
            <person name="Hinrichs S.H."/>
        </authorList>
    </citation>
    <scope>NUCLEOTIDE SEQUENCE [LARGE SCALE GENOMIC DNA]</scope>
    <source>
        <strain evidence="11 12">FSC845</strain>
    </source>
</reference>
<dbReference type="InterPro" id="IPR050057">
    <property type="entry name" value="Prokaryotic/Mito_RF"/>
</dbReference>
<evidence type="ECO:0000259" key="10">
    <source>
        <dbReference type="PROSITE" id="PS00745"/>
    </source>
</evidence>
<dbReference type="InterPro" id="IPR045853">
    <property type="entry name" value="Pep_chain_release_fac_I_sf"/>
</dbReference>
<dbReference type="FunFam" id="3.30.160.20:FF:000004">
    <property type="entry name" value="Peptide chain release factor 1"/>
    <property type="match status" value="1"/>
</dbReference>
<protein>
    <recommendedName>
        <fullName evidence="7 8">Peptide chain release factor 1</fullName>
        <shortName evidence="7">RF-1</shortName>
    </recommendedName>
</protein>
<keyword evidence="5 7" id="KW-0963">Cytoplasm</keyword>
<dbReference type="GO" id="GO:0005829">
    <property type="term" value="C:cytosol"/>
    <property type="evidence" value="ECO:0007669"/>
    <property type="project" value="UniProtKB-ARBA"/>
</dbReference>
<dbReference type="GO" id="GO:0016149">
    <property type="term" value="F:translation release factor activity, codon specific"/>
    <property type="evidence" value="ECO:0007669"/>
    <property type="project" value="UniProtKB-UniRule"/>
</dbReference>
<organism evidence="11 12">
    <name type="scientific">Francisella persica ATCC VR-331</name>
    <dbReference type="NCBI Taxonomy" id="1086726"/>
    <lineage>
        <taxon>Bacteria</taxon>
        <taxon>Pseudomonadati</taxon>
        <taxon>Pseudomonadota</taxon>
        <taxon>Gammaproteobacteria</taxon>
        <taxon>Thiotrichales</taxon>
        <taxon>Francisellaceae</taxon>
        <taxon>Francisella</taxon>
    </lineage>
</organism>
<dbReference type="EMBL" id="CP012505">
    <property type="protein sequence ID" value="ALB01286.1"/>
    <property type="molecule type" value="Genomic_DNA"/>
</dbReference>
<dbReference type="InterPro" id="IPR004373">
    <property type="entry name" value="RF-1"/>
</dbReference>
<evidence type="ECO:0000256" key="4">
    <source>
        <dbReference type="ARBA" id="ARBA00022481"/>
    </source>
</evidence>
<feature type="coiled-coil region" evidence="9">
    <location>
        <begin position="52"/>
        <end position="97"/>
    </location>
</feature>
<dbReference type="SMART" id="SM00937">
    <property type="entry name" value="PCRF"/>
    <property type="match status" value="1"/>
</dbReference>
<dbReference type="FunFam" id="3.30.70.1660:FF:000002">
    <property type="entry name" value="Peptide chain release factor 1"/>
    <property type="match status" value="1"/>
</dbReference>
<evidence type="ECO:0000256" key="2">
    <source>
        <dbReference type="ARBA" id="ARBA00004496"/>
    </source>
</evidence>
<accession>A0AAC8VCW7</accession>
<dbReference type="Proteomes" id="UP000242800">
    <property type="component" value="Chromosome"/>
</dbReference>
<sequence>MKDSIKAKLQSLIERHEEVSSLLSYAEIISDQNKFRDLSKEYSHLEPIVKAFKEYSRALEDKKAAYEMLNEKNAELIEMVKEELKLANEAIEKLESELQILLLPRDPNDDANVFLEIRAGTGGDEASIFSGDLFKMYSKYAEQRGWKIEVISASEGEHGGYKEIISRIYGDGVYSQLKFESGAHRVQRVPATESQGRIHTSACTVAVMPEADEVEGIDINPADLKIDTFRASGAGGQHVNKTDSAIRITHIPTGVVVECQDQRSQHKNRAAAMSMLKSKLLQAEIYRQQKEQSDTRKSLVGSGDRSERIRTYNYPQGRVTDHRINLTIYKLDEVMEGSLDSIIQPLIIEHQADLLATMSDE</sequence>
<dbReference type="SUPFAM" id="SSF75620">
    <property type="entry name" value="Release factor"/>
    <property type="match status" value="1"/>
</dbReference>
<evidence type="ECO:0000256" key="6">
    <source>
        <dbReference type="ARBA" id="ARBA00022917"/>
    </source>
</evidence>
<dbReference type="KEGG" id="fper:ACH24_00340"/>
<evidence type="ECO:0000256" key="8">
    <source>
        <dbReference type="NCBIfam" id="TIGR00019"/>
    </source>
</evidence>
<dbReference type="InterPro" id="IPR005139">
    <property type="entry name" value="PCRF"/>
</dbReference>
<dbReference type="InterPro" id="IPR000352">
    <property type="entry name" value="Pep_chain_release_fac_I"/>
</dbReference>
<dbReference type="Gene3D" id="6.10.140.1950">
    <property type="match status" value="1"/>
</dbReference>
<comment type="function">
    <text evidence="1 7">Peptide chain release factor 1 directs the termination of translation in response to the peptide chain termination codons UAG and UAA.</text>
</comment>
<evidence type="ECO:0000313" key="12">
    <source>
        <dbReference type="Proteomes" id="UP000242800"/>
    </source>
</evidence>
<dbReference type="FunFam" id="3.30.70.1660:FF:000004">
    <property type="entry name" value="Peptide chain release factor 1"/>
    <property type="match status" value="1"/>
</dbReference>
<dbReference type="HAMAP" id="MF_00093">
    <property type="entry name" value="Rel_fac_1"/>
    <property type="match status" value="1"/>
</dbReference>
<comment type="subcellular location">
    <subcellularLocation>
        <location evidence="2 7">Cytoplasm</location>
    </subcellularLocation>
</comment>
<keyword evidence="4 7" id="KW-0488">Methylation</keyword>
<comment type="PTM">
    <text evidence="7">Methylated by PrmC. Methylation increases the termination efficiency of RF1.</text>
</comment>
<proteinExistence type="inferred from homology"/>
<dbReference type="Pfam" id="PF00472">
    <property type="entry name" value="RF-1"/>
    <property type="match status" value="1"/>
</dbReference>
<dbReference type="Gene3D" id="3.30.160.20">
    <property type="match status" value="1"/>
</dbReference>
<comment type="similarity">
    <text evidence="3 7">Belongs to the prokaryotic/mitochondrial release factor family.</text>
</comment>
<keyword evidence="12" id="KW-1185">Reference proteome</keyword>
<dbReference type="NCBIfam" id="NF001859">
    <property type="entry name" value="PRK00591.1"/>
    <property type="match status" value="1"/>
</dbReference>
<dbReference type="PANTHER" id="PTHR43804">
    <property type="entry name" value="LD18447P"/>
    <property type="match status" value="1"/>
</dbReference>
<dbReference type="Pfam" id="PF03462">
    <property type="entry name" value="PCRF"/>
    <property type="match status" value="1"/>
</dbReference>
<evidence type="ECO:0000256" key="7">
    <source>
        <dbReference type="HAMAP-Rule" id="MF_00093"/>
    </source>
</evidence>
<evidence type="ECO:0000256" key="1">
    <source>
        <dbReference type="ARBA" id="ARBA00002986"/>
    </source>
</evidence>
<dbReference type="PROSITE" id="PS00745">
    <property type="entry name" value="RF_PROK_I"/>
    <property type="match status" value="1"/>
</dbReference>
<dbReference type="Gene3D" id="3.30.70.1660">
    <property type="match status" value="2"/>
</dbReference>
<evidence type="ECO:0000256" key="3">
    <source>
        <dbReference type="ARBA" id="ARBA00010835"/>
    </source>
</evidence>
<evidence type="ECO:0000256" key="5">
    <source>
        <dbReference type="ARBA" id="ARBA00022490"/>
    </source>
</evidence>
<feature type="modified residue" description="N5-methylglutamine" evidence="7">
    <location>
        <position position="237"/>
    </location>
</feature>
<name>A0AAC8VCW7_9GAMM</name>
<feature type="domain" description="Prokaryotic-type class I peptide chain release factors" evidence="10">
    <location>
        <begin position="230"/>
        <end position="246"/>
    </location>
</feature>
<keyword evidence="9" id="KW-0175">Coiled coil</keyword>
<keyword evidence="6 7" id="KW-0648">Protein biosynthesis</keyword>
<evidence type="ECO:0000313" key="11">
    <source>
        <dbReference type="EMBL" id="ALB01286.1"/>
    </source>
</evidence>
<dbReference type="NCBIfam" id="TIGR00019">
    <property type="entry name" value="prfA"/>
    <property type="match status" value="1"/>
</dbReference>
<dbReference type="AlphaFoldDB" id="A0AAC8VCW7"/>